<comment type="caution">
    <text evidence="1">The sequence shown here is derived from an EMBL/GenBank/DDBJ whole genome shotgun (WGS) entry which is preliminary data.</text>
</comment>
<keyword evidence="2" id="KW-1185">Reference proteome</keyword>
<evidence type="ECO:0008006" key="3">
    <source>
        <dbReference type="Google" id="ProtNLM"/>
    </source>
</evidence>
<evidence type="ECO:0000313" key="1">
    <source>
        <dbReference type="EMBL" id="CAH1976546.1"/>
    </source>
</evidence>
<dbReference type="AlphaFoldDB" id="A0A9P0KIE1"/>
<reference evidence="1" key="1">
    <citation type="submission" date="2022-03" db="EMBL/GenBank/DDBJ databases">
        <authorList>
            <person name="Sayadi A."/>
        </authorList>
    </citation>
    <scope>NUCLEOTIDE SEQUENCE</scope>
</reference>
<gene>
    <name evidence="1" type="ORF">ACAOBT_LOCUS12173</name>
</gene>
<dbReference type="EMBL" id="CAKOFQ010006849">
    <property type="protein sequence ID" value="CAH1976546.1"/>
    <property type="molecule type" value="Genomic_DNA"/>
</dbReference>
<evidence type="ECO:0000313" key="2">
    <source>
        <dbReference type="Proteomes" id="UP001152888"/>
    </source>
</evidence>
<sequence length="70" mass="8103">MSIDTFDFIVERLLNSIKHQNTPMRACIPPKEMVAVTIRFCGAFELALRGHDEKENSENRGIFKELFAIY</sequence>
<dbReference type="Proteomes" id="UP001152888">
    <property type="component" value="Unassembled WGS sequence"/>
</dbReference>
<name>A0A9P0KIE1_ACAOB</name>
<organism evidence="1 2">
    <name type="scientific">Acanthoscelides obtectus</name>
    <name type="common">Bean weevil</name>
    <name type="synonym">Bruchus obtectus</name>
    <dbReference type="NCBI Taxonomy" id="200917"/>
    <lineage>
        <taxon>Eukaryota</taxon>
        <taxon>Metazoa</taxon>
        <taxon>Ecdysozoa</taxon>
        <taxon>Arthropoda</taxon>
        <taxon>Hexapoda</taxon>
        <taxon>Insecta</taxon>
        <taxon>Pterygota</taxon>
        <taxon>Neoptera</taxon>
        <taxon>Endopterygota</taxon>
        <taxon>Coleoptera</taxon>
        <taxon>Polyphaga</taxon>
        <taxon>Cucujiformia</taxon>
        <taxon>Chrysomeloidea</taxon>
        <taxon>Chrysomelidae</taxon>
        <taxon>Bruchinae</taxon>
        <taxon>Bruchini</taxon>
        <taxon>Acanthoscelides</taxon>
    </lineage>
</organism>
<accession>A0A9P0KIE1</accession>
<protein>
    <recommendedName>
        <fullName evidence="3">DUF4371 domain-containing protein</fullName>
    </recommendedName>
</protein>
<proteinExistence type="predicted"/>
<dbReference type="OrthoDB" id="6763713at2759"/>